<keyword evidence="1" id="KW-0812">Transmembrane</keyword>
<dbReference type="Proteomes" id="UP000864563">
    <property type="component" value="Unassembled WGS sequence"/>
</dbReference>
<name>A0A8H9NR79_9ENTR</name>
<protein>
    <submittedName>
        <fullName evidence="2">Uncharacterized protein</fullName>
    </submittedName>
</protein>
<feature type="transmembrane region" description="Helical" evidence="1">
    <location>
        <begin position="36"/>
        <end position="58"/>
    </location>
</feature>
<reference evidence="2" key="1">
    <citation type="journal article" date="2018" name="Genome Biol.">
        <title>SKESA: strategic k-mer extension for scrupulous assemblies.</title>
        <authorList>
            <person name="Souvorov A."/>
            <person name="Agarwala R."/>
            <person name="Lipman D.J."/>
        </authorList>
    </citation>
    <scope>NUCLEOTIDE SEQUENCE</scope>
    <source>
        <strain evidence="2">YDC697-2</strain>
    </source>
</reference>
<evidence type="ECO:0000256" key="1">
    <source>
        <dbReference type="SAM" id="Phobius"/>
    </source>
</evidence>
<dbReference type="EMBL" id="DACSDU010000001">
    <property type="protein sequence ID" value="HAT1583862.1"/>
    <property type="molecule type" value="Genomic_DNA"/>
</dbReference>
<dbReference type="OrthoDB" id="165386at2"/>
<proteinExistence type="predicted"/>
<accession>A0A8H9NR79</accession>
<dbReference type="AlphaFoldDB" id="A0A8H9NR79"/>
<dbReference type="KEGG" id="cfar:CI104_17865"/>
<reference evidence="2" key="2">
    <citation type="submission" date="2020-11" db="EMBL/GenBank/DDBJ databases">
        <authorList>
            <consortium name="NCBI Pathogen Detection Project"/>
        </authorList>
    </citation>
    <scope>NUCLEOTIDE SEQUENCE</scope>
    <source>
        <strain evidence="2">YDC697-2</strain>
    </source>
</reference>
<sequence length="87" mass="9098">MSAVAFVVVATLMLTGCASRSDWAVYESAPGFFSGLWHGWIAVFAMIGHLFDNSIAIYSVPNNGGWYDFGFLLGVGAFGGTAGAAAR</sequence>
<keyword evidence="1" id="KW-1133">Transmembrane helix</keyword>
<organism evidence="2">
    <name type="scientific">Citrobacter farmeri</name>
    <dbReference type="NCBI Taxonomy" id="67824"/>
    <lineage>
        <taxon>Bacteria</taxon>
        <taxon>Pseudomonadati</taxon>
        <taxon>Pseudomonadota</taxon>
        <taxon>Gammaproteobacteria</taxon>
        <taxon>Enterobacterales</taxon>
        <taxon>Enterobacteriaceae</taxon>
        <taxon>Citrobacter</taxon>
    </lineage>
</organism>
<gene>
    <name evidence="2" type="ORF">I8Y00_000153</name>
</gene>
<comment type="caution">
    <text evidence="2">The sequence shown here is derived from an EMBL/GenBank/DDBJ whole genome shotgun (WGS) entry which is preliminary data.</text>
</comment>
<feature type="transmembrane region" description="Helical" evidence="1">
    <location>
        <begin position="65"/>
        <end position="86"/>
    </location>
</feature>
<evidence type="ECO:0000313" key="2">
    <source>
        <dbReference type="EMBL" id="HAT1583862.1"/>
    </source>
</evidence>
<keyword evidence="1" id="KW-0472">Membrane</keyword>